<evidence type="ECO:0000256" key="1">
    <source>
        <dbReference type="ARBA" id="ARBA00004613"/>
    </source>
</evidence>
<dbReference type="Pfam" id="PF00726">
    <property type="entry name" value="IL10"/>
    <property type="match status" value="1"/>
</dbReference>
<evidence type="ECO:0000256" key="4">
    <source>
        <dbReference type="ARBA" id="ARBA00022525"/>
    </source>
</evidence>
<evidence type="ECO:0000256" key="3">
    <source>
        <dbReference type="ARBA" id="ARBA00022514"/>
    </source>
</evidence>
<protein>
    <recommendedName>
        <fullName evidence="6">Interleukin family protein</fullName>
    </recommendedName>
</protein>
<keyword evidence="5" id="KW-0732">Signal</keyword>
<dbReference type="InterPro" id="IPR020443">
    <property type="entry name" value="IL-10/19/20/24/26"/>
</dbReference>
<dbReference type="InterPro" id="IPR009079">
    <property type="entry name" value="4_helix_cytokine-like_core"/>
</dbReference>
<evidence type="ECO:0000256" key="6">
    <source>
        <dbReference type="RuleBase" id="RU368043"/>
    </source>
</evidence>
<dbReference type="Proteomes" id="UP000246464">
    <property type="component" value="Chromosome 6"/>
</dbReference>
<dbReference type="SUPFAM" id="SSF47266">
    <property type="entry name" value="4-helical cytokines"/>
    <property type="match status" value="1"/>
</dbReference>
<evidence type="ECO:0000313" key="8">
    <source>
        <dbReference type="Proteomes" id="UP000246464"/>
    </source>
</evidence>
<organism evidence="7 8">
    <name type="scientific">Scophthalmus maximus</name>
    <name type="common">Turbot</name>
    <name type="synonym">Psetta maxima</name>
    <dbReference type="NCBI Taxonomy" id="52904"/>
    <lineage>
        <taxon>Eukaryota</taxon>
        <taxon>Metazoa</taxon>
        <taxon>Chordata</taxon>
        <taxon>Craniata</taxon>
        <taxon>Vertebrata</taxon>
        <taxon>Euteleostomi</taxon>
        <taxon>Actinopterygii</taxon>
        <taxon>Neopterygii</taxon>
        <taxon>Teleostei</taxon>
        <taxon>Neoteleostei</taxon>
        <taxon>Acanthomorphata</taxon>
        <taxon>Carangaria</taxon>
        <taxon>Pleuronectiformes</taxon>
        <taxon>Pleuronectoidei</taxon>
        <taxon>Scophthalmidae</taxon>
        <taxon>Scophthalmus</taxon>
    </lineage>
</organism>
<sequence>MMIYLKTFQQKMFRLQVTMVMDMLLGSSICLLLLLSCLGGPVESRALHLDSCSVNVEGDREIGIRLLDKSLIKDVQEGQVCCFLHLVLRFYVERVFSNYASSQPQQQRCSSALANAFVSIRKDIHKCHCQCGEETRRKADSIHAEFIKLQASEAAQKAMGELDTVLDWLEGLSQKTHL</sequence>
<comment type="subcellular location">
    <subcellularLocation>
        <location evidence="1 6">Secreted</location>
    </subcellularLocation>
</comment>
<keyword evidence="4 6" id="KW-0964">Secreted</keyword>
<evidence type="ECO:0000313" key="7">
    <source>
        <dbReference type="EMBL" id="AWP03064.1"/>
    </source>
</evidence>
<evidence type="ECO:0000256" key="2">
    <source>
        <dbReference type="ARBA" id="ARBA00008813"/>
    </source>
</evidence>
<dbReference type="Gene3D" id="1.20.1250.10">
    <property type="match status" value="1"/>
</dbReference>
<dbReference type="EMBL" id="CP026248">
    <property type="protein sequence ID" value="AWP03064.1"/>
    <property type="molecule type" value="Genomic_DNA"/>
</dbReference>
<evidence type="ECO:0000256" key="5">
    <source>
        <dbReference type="ARBA" id="ARBA00022729"/>
    </source>
</evidence>
<dbReference type="PANTHER" id="PTHR48482:SF3">
    <property type="entry name" value="INTERLEUKIN-19"/>
    <property type="match status" value="1"/>
</dbReference>
<reference evidence="7 8" key="1">
    <citation type="submission" date="2017-12" db="EMBL/GenBank/DDBJ databases">
        <title>Integrating genomic resources of turbot (Scophthalmus maximus) in depth evaluation of genetic and physical mapping variation across individuals.</title>
        <authorList>
            <person name="Martinez P."/>
        </authorList>
    </citation>
    <scope>NUCLEOTIDE SEQUENCE [LARGE SCALE GENOMIC DNA]</scope>
</reference>
<accession>A0A2U9BGH7</accession>
<comment type="function">
    <text evidence="6">Immune regulatory cytokine.</text>
</comment>
<dbReference type="AlphaFoldDB" id="A0A2U9BGH7"/>
<gene>
    <name evidence="7" type="ORF">SMAX5B_014097</name>
</gene>
<dbReference type="InterPro" id="IPR020423">
    <property type="entry name" value="IL-10_CS"/>
</dbReference>
<dbReference type="PROSITE" id="PS00520">
    <property type="entry name" value="INTERLEUKIN_10"/>
    <property type="match status" value="1"/>
</dbReference>
<dbReference type="PANTHER" id="PTHR48482">
    <property type="entry name" value="INTERLEUKIN-19-RELATED"/>
    <property type="match status" value="1"/>
</dbReference>
<dbReference type="GO" id="GO:0005615">
    <property type="term" value="C:extracellular space"/>
    <property type="evidence" value="ECO:0007669"/>
    <property type="project" value="UniProtKB-UniRule"/>
</dbReference>
<dbReference type="GO" id="GO:0005125">
    <property type="term" value="F:cytokine activity"/>
    <property type="evidence" value="ECO:0007669"/>
    <property type="project" value="UniProtKB-UniRule"/>
</dbReference>
<name>A0A2U9BGH7_SCOMX</name>
<keyword evidence="3 6" id="KW-0202">Cytokine</keyword>
<proteinExistence type="inferred from homology"/>
<dbReference type="STRING" id="52904.ENSSMAP00000009358"/>
<keyword evidence="8" id="KW-1185">Reference proteome</keyword>
<comment type="similarity">
    <text evidence="2 6">Belongs to the IL-10 family.</text>
</comment>